<sequence length="186" mass="21660">MRFVFHTQFSFLLFYFFNKTKFFFRPTIVHFMDSKSSSGQDVLIIRANSDDPMKAATILTTYKAVFGRYKFYRDNDESFHEGFAIRDNHDSFHEGFVTRNNDDSSHEGFATRNNDDSFHEGFSTIDNGDAFHEGFATRNNDNSFHESFHEGFGTIDNDDSFREGFKFAISESLNPPRLYLSCFESL</sequence>
<dbReference type="Proteomes" id="UP001060085">
    <property type="component" value="Linkage Group LG06"/>
</dbReference>
<protein>
    <submittedName>
        <fullName evidence="1">Uncharacterized protein</fullName>
    </submittedName>
</protein>
<evidence type="ECO:0000313" key="2">
    <source>
        <dbReference type="Proteomes" id="UP001060085"/>
    </source>
</evidence>
<organism evidence="1 2">
    <name type="scientific">Catharanthus roseus</name>
    <name type="common">Madagascar periwinkle</name>
    <name type="synonym">Vinca rosea</name>
    <dbReference type="NCBI Taxonomy" id="4058"/>
    <lineage>
        <taxon>Eukaryota</taxon>
        <taxon>Viridiplantae</taxon>
        <taxon>Streptophyta</taxon>
        <taxon>Embryophyta</taxon>
        <taxon>Tracheophyta</taxon>
        <taxon>Spermatophyta</taxon>
        <taxon>Magnoliopsida</taxon>
        <taxon>eudicotyledons</taxon>
        <taxon>Gunneridae</taxon>
        <taxon>Pentapetalae</taxon>
        <taxon>asterids</taxon>
        <taxon>lamiids</taxon>
        <taxon>Gentianales</taxon>
        <taxon>Apocynaceae</taxon>
        <taxon>Rauvolfioideae</taxon>
        <taxon>Vinceae</taxon>
        <taxon>Catharanthinae</taxon>
        <taxon>Catharanthus</taxon>
    </lineage>
</organism>
<keyword evidence="2" id="KW-1185">Reference proteome</keyword>
<evidence type="ECO:0000313" key="1">
    <source>
        <dbReference type="EMBL" id="KAI5656900.1"/>
    </source>
</evidence>
<gene>
    <name evidence="1" type="ORF">M9H77_25693</name>
</gene>
<proteinExistence type="predicted"/>
<dbReference type="EMBL" id="CM044706">
    <property type="protein sequence ID" value="KAI5656900.1"/>
    <property type="molecule type" value="Genomic_DNA"/>
</dbReference>
<reference evidence="2" key="1">
    <citation type="journal article" date="2023" name="Nat. Plants">
        <title>Single-cell RNA sequencing provides a high-resolution roadmap for understanding the multicellular compartmentation of specialized metabolism.</title>
        <authorList>
            <person name="Sun S."/>
            <person name="Shen X."/>
            <person name="Li Y."/>
            <person name="Li Y."/>
            <person name="Wang S."/>
            <person name="Li R."/>
            <person name="Zhang H."/>
            <person name="Shen G."/>
            <person name="Guo B."/>
            <person name="Wei J."/>
            <person name="Xu J."/>
            <person name="St-Pierre B."/>
            <person name="Chen S."/>
            <person name="Sun C."/>
        </authorList>
    </citation>
    <scope>NUCLEOTIDE SEQUENCE [LARGE SCALE GENOMIC DNA]</scope>
</reference>
<comment type="caution">
    <text evidence="1">The sequence shown here is derived from an EMBL/GenBank/DDBJ whole genome shotgun (WGS) entry which is preliminary data.</text>
</comment>
<accession>A0ACC0A9F8</accession>
<name>A0ACC0A9F8_CATRO</name>